<dbReference type="GO" id="GO:0000166">
    <property type="term" value="F:nucleotide binding"/>
    <property type="evidence" value="ECO:0007669"/>
    <property type="project" value="InterPro"/>
</dbReference>
<name>A0A2V1JRZ2_EUBRA</name>
<dbReference type="SUPFAM" id="SSF51735">
    <property type="entry name" value="NAD(P)-binding Rossmann-fold domains"/>
    <property type="match status" value="1"/>
</dbReference>
<dbReference type="OrthoDB" id="9783105at2"/>
<dbReference type="GO" id="GO:0016491">
    <property type="term" value="F:oxidoreductase activity"/>
    <property type="evidence" value="ECO:0007669"/>
    <property type="project" value="UniProtKB-KW"/>
</dbReference>
<evidence type="ECO:0000259" key="2">
    <source>
        <dbReference type="Pfam" id="PF01408"/>
    </source>
</evidence>
<protein>
    <submittedName>
        <fullName evidence="4">Dehydrogenase</fullName>
    </submittedName>
</protein>
<evidence type="ECO:0000256" key="1">
    <source>
        <dbReference type="ARBA" id="ARBA00023002"/>
    </source>
</evidence>
<dbReference type="Gene3D" id="3.40.50.720">
    <property type="entry name" value="NAD(P)-binding Rossmann-like Domain"/>
    <property type="match status" value="1"/>
</dbReference>
<organism evidence="4 5">
    <name type="scientific">Eubacterium ramulus</name>
    <dbReference type="NCBI Taxonomy" id="39490"/>
    <lineage>
        <taxon>Bacteria</taxon>
        <taxon>Bacillati</taxon>
        <taxon>Bacillota</taxon>
        <taxon>Clostridia</taxon>
        <taxon>Eubacteriales</taxon>
        <taxon>Eubacteriaceae</taxon>
        <taxon>Eubacterium</taxon>
    </lineage>
</organism>
<evidence type="ECO:0000313" key="5">
    <source>
        <dbReference type="Proteomes" id="UP000245288"/>
    </source>
</evidence>
<dbReference type="Pfam" id="PF22725">
    <property type="entry name" value="GFO_IDH_MocA_C3"/>
    <property type="match status" value="1"/>
</dbReference>
<sequence length="348" mass="39024">MVRVGVIGCGRIAQRRHVPEYASNKKVEIAGYYDAKMPRAQALADRYGGKVYKSIDEMLADASIDAVSVCVANNKHAEVSIHAMHAGKHVLCEKPMATSIEECEQMLQTAKEHNCFLMIGQNQRFNTGHIRAKELIEQGLIGKPLTFKTTFCHGGPEKWLATDDTEKMSGSIWFFDKKIASMGAMADLGIHKTDLIQYLLDDIITEVTAKVMTLDKRDADGNMIELEDNAICIFKMESGVFGTMTVSWTDYGEEDNSTVIFGTKGLMRIYDNSEHTIQISTDRGDKIYYDLDMMMTNTNQRESGVIREFIRELESGEWTNAADDRSVNALRAVLASFQSSQEDRTIKL</sequence>
<accession>A0A2V1JRZ2</accession>
<dbReference type="SUPFAM" id="SSF55347">
    <property type="entry name" value="Glyceraldehyde-3-phosphate dehydrogenase-like, C-terminal domain"/>
    <property type="match status" value="1"/>
</dbReference>
<dbReference type="Proteomes" id="UP000245288">
    <property type="component" value="Unassembled WGS sequence"/>
</dbReference>
<feature type="domain" description="Gfo/Idh/MocA-like oxidoreductase N-terminal" evidence="2">
    <location>
        <begin position="2"/>
        <end position="120"/>
    </location>
</feature>
<reference evidence="4 5" key="1">
    <citation type="submission" date="2014-09" db="EMBL/GenBank/DDBJ databases">
        <title>Butyrate-producing bacteria isolated from human gut.</title>
        <authorList>
            <person name="Zhang Q."/>
            <person name="Zhao L."/>
        </authorList>
    </citation>
    <scope>NUCLEOTIDE SEQUENCE [LARGE SCALE GENOMIC DNA]</scope>
    <source>
        <strain evidence="4 5">21</strain>
    </source>
</reference>
<evidence type="ECO:0000313" key="4">
    <source>
        <dbReference type="EMBL" id="PWE86275.1"/>
    </source>
</evidence>
<dbReference type="RefSeq" id="WP_109216054.1">
    <property type="nucleotide sequence ID" value="NZ_JRFU01000121.1"/>
</dbReference>
<dbReference type="InterPro" id="IPR036291">
    <property type="entry name" value="NAD(P)-bd_dom_sf"/>
</dbReference>
<dbReference type="AlphaFoldDB" id="A0A2V1JRZ2"/>
<dbReference type="InterPro" id="IPR000683">
    <property type="entry name" value="Gfo/Idh/MocA-like_OxRdtase_N"/>
</dbReference>
<keyword evidence="5" id="KW-1185">Reference proteome</keyword>
<dbReference type="PANTHER" id="PTHR43818">
    <property type="entry name" value="BCDNA.GH03377"/>
    <property type="match status" value="1"/>
</dbReference>
<gene>
    <name evidence="4" type="ORF">LG34_11270</name>
</gene>
<comment type="caution">
    <text evidence="4">The sequence shown here is derived from an EMBL/GenBank/DDBJ whole genome shotgun (WGS) entry which is preliminary data.</text>
</comment>
<evidence type="ECO:0000259" key="3">
    <source>
        <dbReference type="Pfam" id="PF22725"/>
    </source>
</evidence>
<dbReference type="EMBL" id="JRFU01000121">
    <property type="protein sequence ID" value="PWE86275.1"/>
    <property type="molecule type" value="Genomic_DNA"/>
</dbReference>
<feature type="domain" description="GFO/IDH/MocA-like oxidoreductase" evidence="3">
    <location>
        <begin position="131"/>
        <end position="267"/>
    </location>
</feature>
<dbReference type="InterPro" id="IPR050463">
    <property type="entry name" value="Gfo/Idh/MocA_oxidrdct_glycsds"/>
</dbReference>
<dbReference type="Pfam" id="PF01408">
    <property type="entry name" value="GFO_IDH_MocA"/>
    <property type="match status" value="1"/>
</dbReference>
<keyword evidence="1" id="KW-0560">Oxidoreductase</keyword>
<proteinExistence type="predicted"/>
<dbReference type="Gene3D" id="3.30.360.10">
    <property type="entry name" value="Dihydrodipicolinate Reductase, domain 2"/>
    <property type="match status" value="1"/>
</dbReference>
<dbReference type="PANTHER" id="PTHR43818:SF11">
    <property type="entry name" value="BCDNA.GH03377"/>
    <property type="match status" value="1"/>
</dbReference>
<dbReference type="InterPro" id="IPR055170">
    <property type="entry name" value="GFO_IDH_MocA-like_dom"/>
</dbReference>